<evidence type="ECO:0000313" key="4">
    <source>
        <dbReference type="Proteomes" id="UP000397656"/>
    </source>
</evidence>
<proteinExistence type="predicted"/>
<protein>
    <submittedName>
        <fullName evidence="3">Uncharacterized protein</fullName>
    </submittedName>
</protein>
<organism evidence="3 4">
    <name type="scientific">Cupriavidus basilensis</name>
    <dbReference type="NCBI Taxonomy" id="68895"/>
    <lineage>
        <taxon>Bacteria</taxon>
        <taxon>Pseudomonadati</taxon>
        <taxon>Pseudomonadota</taxon>
        <taxon>Betaproteobacteria</taxon>
        <taxon>Burkholderiales</taxon>
        <taxon>Burkholderiaceae</taxon>
        <taxon>Cupriavidus</taxon>
    </lineage>
</organism>
<gene>
    <name evidence="3" type="ORF">F7R26_030425</name>
</gene>
<dbReference type="Proteomes" id="UP000397656">
    <property type="component" value="Chromosome 2"/>
</dbReference>
<evidence type="ECO:0000256" key="1">
    <source>
        <dbReference type="SAM" id="Coils"/>
    </source>
</evidence>
<feature type="coiled-coil region" evidence="1">
    <location>
        <begin position="82"/>
        <end position="109"/>
    </location>
</feature>
<feature type="region of interest" description="Disordered" evidence="2">
    <location>
        <begin position="25"/>
        <end position="81"/>
    </location>
</feature>
<feature type="compositionally biased region" description="Polar residues" evidence="2">
    <location>
        <begin position="67"/>
        <end position="79"/>
    </location>
</feature>
<accession>A0A643FQS5</accession>
<keyword evidence="1" id="KW-0175">Coiled coil</keyword>
<sequence>MSTIDPASSTSGQFAAATALAGAASLATASQATPASQSGGGKPSDGIHVDLSSAGRTLASGKPAGSSGRNSDIDNSNLPDTAKDLLKRIRELRDELARKQQELQAVASAQNLSADQKQVRLAALNQAMSSLTGAISSASGALAKSMEKTTPEQQMSAAALAMG</sequence>
<feature type="compositionally biased region" description="Low complexity" evidence="2">
    <location>
        <begin position="25"/>
        <end position="37"/>
    </location>
</feature>
<dbReference type="EMBL" id="CP062804">
    <property type="protein sequence ID" value="QOT79087.1"/>
    <property type="molecule type" value="Genomic_DNA"/>
</dbReference>
<dbReference type="AlphaFoldDB" id="A0A643FQS5"/>
<evidence type="ECO:0000256" key="2">
    <source>
        <dbReference type="SAM" id="MobiDB-lite"/>
    </source>
</evidence>
<name>A0A643FQS5_9BURK</name>
<dbReference type="RefSeq" id="WP_150988217.1">
    <property type="nucleotide sequence ID" value="NZ_CP062804.1"/>
</dbReference>
<reference evidence="3 4" key="1">
    <citation type="submission" date="2020-10" db="EMBL/GenBank/DDBJ databases">
        <title>Complete genome sequence of Cupriavidus basilensis CCUG 49340T.</title>
        <authorList>
            <person name="Salva-Serra F."/>
            <person name="Donoso R.A."/>
            <person name="Cho K.H."/>
            <person name="Yoo J.A."/>
            <person name="Lee K."/>
            <person name="Yoon S.-H."/>
            <person name="Perez-Pantoja D."/>
            <person name="Moore E.R.B."/>
        </authorList>
    </citation>
    <scope>NUCLEOTIDE SEQUENCE [LARGE SCALE GENOMIC DNA]</scope>
    <source>
        <strain evidence="4">CCUG 49340</strain>
    </source>
</reference>
<evidence type="ECO:0000313" key="3">
    <source>
        <dbReference type="EMBL" id="QOT79087.1"/>
    </source>
</evidence>
<dbReference type="GeneID" id="98405278"/>